<gene>
    <name evidence="1" type="ORF">Krac_1910</name>
</gene>
<name>D6U3X1_KTERA</name>
<comment type="caution">
    <text evidence="1">The sequence shown here is derived from an EMBL/GenBank/DDBJ whole genome shotgun (WGS) entry which is preliminary data.</text>
</comment>
<evidence type="ECO:0000313" key="1">
    <source>
        <dbReference type="EMBL" id="EFH81209.1"/>
    </source>
</evidence>
<reference evidence="1 2" key="1">
    <citation type="journal article" date="2011" name="Stand. Genomic Sci.">
        <title>Non-contiguous finished genome sequence and contextual data of the filamentous soil bacterium Ktedonobacter racemifer type strain (SOSP1-21).</title>
        <authorList>
            <person name="Chang Y.J."/>
            <person name="Land M."/>
            <person name="Hauser L."/>
            <person name="Chertkov O."/>
            <person name="Del Rio T.G."/>
            <person name="Nolan M."/>
            <person name="Copeland A."/>
            <person name="Tice H."/>
            <person name="Cheng J.F."/>
            <person name="Lucas S."/>
            <person name="Han C."/>
            <person name="Goodwin L."/>
            <person name="Pitluck S."/>
            <person name="Ivanova N."/>
            <person name="Ovchinikova G."/>
            <person name="Pati A."/>
            <person name="Chen A."/>
            <person name="Palaniappan K."/>
            <person name="Mavromatis K."/>
            <person name="Liolios K."/>
            <person name="Brettin T."/>
            <person name="Fiebig A."/>
            <person name="Rohde M."/>
            <person name="Abt B."/>
            <person name="Goker M."/>
            <person name="Detter J.C."/>
            <person name="Woyke T."/>
            <person name="Bristow J."/>
            <person name="Eisen J.A."/>
            <person name="Markowitz V."/>
            <person name="Hugenholtz P."/>
            <person name="Kyrpides N.C."/>
            <person name="Klenk H.P."/>
            <person name="Lapidus A."/>
        </authorList>
    </citation>
    <scope>NUCLEOTIDE SEQUENCE [LARGE SCALE GENOMIC DNA]</scope>
    <source>
        <strain evidence="2">DSM 44963</strain>
    </source>
</reference>
<proteinExistence type="predicted"/>
<accession>D6U3X1</accession>
<evidence type="ECO:0000313" key="2">
    <source>
        <dbReference type="Proteomes" id="UP000004508"/>
    </source>
</evidence>
<dbReference type="InParanoid" id="D6U3X1"/>
<dbReference type="Proteomes" id="UP000004508">
    <property type="component" value="Unassembled WGS sequence"/>
</dbReference>
<keyword evidence="2" id="KW-1185">Reference proteome</keyword>
<organism evidence="1 2">
    <name type="scientific">Ktedonobacter racemifer DSM 44963</name>
    <dbReference type="NCBI Taxonomy" id="485913"/>
    <lineage>
        <taxon>Bacteria</taxon>
        <taxon>Bacillati</taxon>
        <taxon>Chloroflexota</taxon>
        <taxon>Ktedonobacteria</taxon>
        <taxon>Ktedonobacterales</taxon>
        <taxon>Ktedonobacteraceae</taxon>
        <taxon>Ktedonobacter</taxon>
    </lineage>
</organism>
<dbReference type="AlphaFoldDB" id="D6U3X1"/>
<sequence length="49" mass="5730">MHVFREWVEVRELDLELDLLGLKDPGYSAGNDEEEDGLRWVIIDLSRNS</sequence>
<protein>
    <submittedName>
        <fullName evidence="1">Uncharacterized protein</fullName>
    </submittedName>
</protein>
<dbReference type="EMBL" id="ADVG01000004">
    <property type="protein sequence ID" value="EFH81209.1"/>
    <property type="molecule type" value="Genomic_DNA"/>
</dbReference>